<protein>
    <recommendedName>
        <fullName evidence="10">Arf-GAP domain-containing protein</fullName>
    </recommendedName>
</protein>
<evidence type="ECO:0000313" key="8">
    <source>
        <dbReference type="EnsemblProtists" id="EOD29436"/>
    </source>
</evidence>
<dbReference type="InterPro" id="IPR038508">
    <property type="entry name" value="ArfGAP_dom_sf"/>
</dbReference>
<dbReference type="GO" id="GO:0008270">
    <property type="term" value="F:zinc ion binding"/>
    <property type="evidence" value="ECO:0007669"/>
    <property type="project" value="UniProtKB-KW"/>
</dbReference>
<dbReference type="GeneID" id="19046530"/>
<dbReference type="InterPro" id="IPR001849">
    <property type="entry name" value="PH_domain"/>
</dbReference>
<evidence type="ECO:0008006" key="10">
    <source>
        <dbReference type="Google" id="ProtNLM"/>
    </source>
</evidence>
<accession>A0A0D3K101</accession>
<evidence type="ECO:0000259" key="7">
    <source>
        <dbReference type="PROSITE" id="PS50115"/>
    </source>
</evidence>
<dbReference type="PaxDb" id="2903-EOD29436"/>
<dbReference type="Proteomes" id="UP000013827">
    <property type="component" value="Unassembled WGS sequence"/>
</dbReference>
<dbReference type="PROSITE" id="PS50003">
    <property type="entry name" value="PH_DOMAIN"/>
    <property type="match status" value="1"/>
</dbReference>
<evidence type="ECO:0000259" key="6">
    <source>
        <dbReference type="PROSITE" id="PS50003"/>
    </source>
</evidence>
<dbReference type="InterPro" id="IPR037278">
    <property type="entry name" value="ARFGAP/RecO"/>
</dbReference>
<dbReference type="Pfam" id="PF01412">
    <property type="entry name" value="ArfGap"/>
    <property type="match status" value="1"/>
</dbReference>
<dbReference type="InterPro" id="IPR001164">
    <property type="entry name" value="ArfGAP_dom"/>
</dbReference>
<dbReference type="HOGENOM" id="CLU_864467_0_0_1"/>
<dbReference type="SMART" id="SM00105">
    <property type="entry name" value="ArfGap"/>
    <property type="match status" value="1"/>
</dbReference>
<dbReference type="KEGG" id="ehx:EMIHUDRAFT_631917"/>
<dbReference type="CDD" id="cd08204">
    <property type="entry name" value="ArfGap"/>
    <property type="match status" value="1"/>
</dbReference>
<reference evidence="9" key="1">
    <citation type="journal article" date="2013" name="Nature">
        <title>Pan genome of the phytoplankton Emiliania underpins its global distribution.</title>
        <authorList>
            <person name="Read B.A."/>
            <person name="Kegel J."/>
            <person name="Klute M.J."/>
            <person name="Kuo A."/>
            <person name="Lefebvre S.C."/>
            <person name="Maumus F."/>
            <person name="Mayer C."/>
            <person name="Miller J."/>
            <person name="Monier A."/>
            <person name="Salamov A."/>
            <person name="Young J."/>
            <person name="Aguilar M."/>
            <person name="Claverie J.M."/>
            <person name="Frickenhaus S."/>
            <person name="Gonzalez K."/>
            <person name="Herman E.K."/>
            <person name="Lin Y.C."/>
            <person name="Napier J."/>
            <person name="Ogata H."/>
            <person name="Sarno A.F."/>
            <person name="Shmutz J."/>
            <person name="Schroeder D."/>
            <person name="de Vargas C."/>
            <person name="Verret F."/>
            <person name="von Dassow P."/>
            <person name="Valentin K."/>
            <person name="Van de Peer Y."/>
            <person name="Wheeler G."/>
            <person name="Dacks J.B."/>
            <person name="Delwiche C.F."/>
            <person name="Dyhrman S.T."/>
            <person name="Glockner G."/>
            <person name="John U."/>
            <person name="Richards T."/>
            <person name="Worden A.Z."/>
            <person name="Zhang X."/>
            <person name="Grigoriev I.V."/>
            <person name="Allen A.E."/>
            <person name="Bidle K."/>
            <person name="Borodovsky M."/>
            <person name="Bowler C."/>
            <person name="Brownlee C."/>
            <person name="Cock J.M."/>
            <person name="Elias M."/>
            <person name="Gladyshev V.N."/>
            <person name="Groth M."/>
            <person name="Guda C."/>
            <person name="Hadaegh A."/>
            <person name="Iglesias-Rodriguez M.D."/>
            <person name="Jenkins J."/>
            <person name="Jones B.M."/>
            <person name="Lawson T."/>
            <person name="Leese F."/>
            <person name="Lindquist E."/>
            <person name="Lobanov A."/>
            <person name="Lomsadze A."/>
            <person name="Malik S.B."/>
            <person name="Marsh M.E."/>
            <person name="Mackinder L."/>
            <person name="Mock T."/>
            <person name="Mueller-Roeber B."/>
            <person name="Pagarete A."/>
            <person name="Parker M."/>
            <person name="Probert I."/>
            <person name="Quesneville H."/>
            <person name="Raines C."/>
            <person name="Rensing S.A."/>
            <person name="Riano-Pachon D.M."/>
            <person name="Richier S."/>
            <person name="Rokitta S."/>
            <person name="Shiraiwa Y."/>
            <person name="Soanes D.M."/>
            <person name="van der Giezen M."/>
            <person name="Wahlund T.M."/>
            <person name="Williams B."/>
            <person name="Wilson W."/>
            <person name="Wolfe G."/>
            <person name="Wurch L.L."/>
        </authorList>
    </citation>
    <scope>NUCLEOTIDE SEQUENCE</scope>
</reference>
<dbReference type="Gene3D" id="2.30.29.30">
    <property type="entry name" value="Pleckstrin-homology domain (PH domain)/Phosphotyrosine-binding domain (PTB)"/>
    <property type="match status" value="1"/>
</dbReference>
<dbReference type="InterPro" id="IPR011993">
    <property type="entry name" value="PH-like_dom_sf"/>
</dbReference>
<feature type="region of interest" description="Disordered" evidence="5">
    <location>
        <begin position="254"/>
        <end position="309"/>
    </location>
</feature>
<feature type="domain" description="Arf-GAP" evidence="7">
    <location>
        <begin position="8"/>
        <end position="138"/>
    </location>
</feature>
<keyword evidence="9" id="KW-1185">Reference proteome</keyword>
<dbReference type="GO" id="GO:0005096">
    <property type="term" value="F:GTPase activator activity"/>
    <property type="evidence" value="ECO:0007669"/>
    <property type="project" value="InterPro"/>
</dbReference>
<dbReference type="PANTHER" id="PTHR23180">
    <property type="entry name" value="CENTAURIN/ARF"/>
    <property type="match status" value="1"/>
</dbReference>
<dbReference type="EnsemblProtists" id="EOD29436">
    <property type="protein sequence ID" value="EOD29436"/>
    <property type="gene ID" value="EMIHUDRAFT_631917"/>
</dbReference>
<name>A0A0D3K101_EMIH1</name>
<keyword evidence="3" id="KW-0862">Zinc</keyword>
<evidence type="ECO:0000256" key="3">
    <source>
        <dbReference type="ARBA" id="ARBA00022833"/>
    </source>
</evidence>
<dbReference type="SUPFAM" id="SSF50729">
    <property type="entry name" value="PH domain-like"/>
    <property type="match status" value="1"/>
</dbReference>
<dbReference type="RefSeq" id="XP_005781865.1">
    <property type="nucleotide sequence ID" value="XM_005781808.1"/>
</dbReference>
<evidence type="ECO:0000256" key="1">
    <source>
        <dbReference type="ARBA" id="ARBA00022723"/>
    </source>
</evidence>
<dbReference type="PROSITE" id="PS50115">
    <property type="entry name" value="ARFGAP"/>
    <property type="match status" value="1"/>
</dbReference>
<feature type="compositionally biased region" description="Basic and acidic residues" evidence="5">
    <location>
        <begin position="270"/>
        <end position="279"/>
    </location>
</feature>
<dbReference type="PANTHER" id="PTHR23180:SF160">
    <property type="entry name" value="ADP-RIBOSYLATION FACTOR GTPASE-ACTIVATING PROTEIN EFFECTOR PROTEIN 1"/>
    <property type="match status" value="1"/>
</dbReference>
<reference evidence="8" key="2">
    <citation type="submission" date="2024-10" db="UniProtKB">
        <authorList>
            <consortium name="EnsemblProtists"/>
        </authorList>
    </citation>
    <scope>IDENTIFICATION</scope>
</reference>
<dbReference type="eggNOG" id="KOG0705">
    <property type="taxonomic scope" value="Eukaryota"/>
</dbReference>
<keyword evidence="1" id="KW-0479">Metal-binding</keyword>
<proteinExistence type="predicted"/>
<evidence type="ECO:0000256" key="5">
    <source>
        <dbReference type="SAM" id="MobiDB-lite"/>
    </source>
</evidence>
<evidence type="ECO:0000256" key="2">
    <source>
        <dbReference type="ARBA" id="ARBA00022771"/>
    </source>
</evidence>
<evidence type="ECO:0000313" key="9">
    <source>
        <dbReference type="Proteomes" id="UP000013827"/>
    </source>
</evidence>
<dbReference type="AlphaFoldDB" id="A0A0D3K101"/>
<sequence>MSAATQQAAAKAAIRRMRGNEVCAECAAPQVEWLVLEYGVVVCIRCAGGHRGLGSHICKVRSIDLDDFSEAELQWAQEHSSAMGNAKSNAIFEAALPAPALARMRRPAADASDTVRRIWLRAKYDEQRFVAGAKRADFLPAWRSRFFALGAGGTLSYFTDESCSAQSQDSTDPLLLRLTFESAVGHAGGAFRTRVDSAPSPRGRVVRLLAASQQEADAWVWALYHATHAARSSTMPTSTQPAQRLIERRLADAPLEAAEPGSRSGGGGRQIKEDLRGVEDGSGYQRDFRPELTPTMHSATDPKRDVHLDAVGAQRPAHIRIL</sequence>
<dbReference type="PRINTS" id="PR00405">
    <property type="entry name" value="REVINTRACTNG"/>
</dbReference>
<dbReference type="InterPro" id="IPR045258">
    <property type="entry name" value="ACAP1/2/3-like"/>
</dbReference>
<dbReference type="Gene3D" id="1.10.220.150">
    <property type="entry name" value="Arf GTPase activating protein"/>
    <property type="match status" value="1"/>
</dbReference>
<keyword evidence="2 4" id="KW-0863">Zinc-finger</keyword>
<evidence type="ECO:0000256" key="4">
    <source>
        <dbReference type="PROSITE-ProRule" id="PRU00288"/>
    </source>
</evidence>
<feature type="domain" description="PH" evidence="6">
    <location>
        <begin position="113"/>
        <end position="228"/>
    </location>
</feature>
<organism evidence="8 9">
    <name type="scientific">Emiliania huxleyi (strain CCMP1516)</name>
    <dbReference type="NCBI Taxonomy" id="280463"/>
    <lineage>
        <taxon>Eukaryota</taxon>
        <taxon>Haptista</taxon>
        <taxon>Haptophyta</taxon>
        <taxon>Prymnesiophyceae</taxon>
        <taxon>Isochrysidales</taxon>
        <taxon>Noelaerhabdaceae</taxon>
        <taxon>Emiliania</taxon>
    </lineage>
</organism>
<dbReference type="SUPFAM" id="SSF57863">
    <property type="entry name" value="ArfGap/RecO-like zinc finger"/>
    <property type="match status" value="1"/>
</dbReference>
<dbReference type="STRING" id="2903.R1F2J3"/>